<dbReference type="SMART" id="SM01080">
    <property type="entry name" value="CHASE2"/>
    <property type="match status" value="1"/>
</dbReference>
<dbReference type="SUPFAM" id="SSF47384">
    <property type="entry name" value="Homodimeric domain of signal transducing histidine kinase"/>
    <property type="match status" value="1"/>
</dbReference>
<sequence length="768" mass="83506">MPKTGGKTDKSIWRRPRRAAGSFVAPVGLFLVLLALAGFGLIEPMNNALMDARFQLIKREPTGTLVLVEIDPESIREEGRWPWPRERYARAVRNLEDAGASLIAFDIDFSSLSDLENDAAFAAALERRPGQVILPVFWQWSSRRGESAELLKTPPNEKFLKHSIVASVTLTAEKNGVLRRGWRAIEDDGVYRATLAGVLAGIPADQHDTFYIDFGIDADKIERLSFHDVLTGNFSSETVRGKNIMIGATALELGDEFAAPVLGVTSGVILHALSYESLVQNRALERTHPAISLALAALILIWLSRNAAERRVSKLVVQHAFLLAALIGVPLGVQAIAPVSFDVGFALAAQILAILYVAGALLNHRARQIISQRARTMRLQELAGIVIRDNADGVIVTDGSGAVELCNKRAKELLHIDRKTGHKIKITDLVPYFPSLASQGTGRQKIVQFEFKAPTNGAILEVTANRRIISAEKMQTSASLSASELVVYTIRDVSARKRIEEAEREAKEAAIAADKMKTQLISNMSHELRTPLNGVLGFAEILKTEAFGPHAAPEYKEFSQNIHESGERLLRIVNNMLNVAKLDAGDYELSKDYASIAELFEHMISGFQRHIKKQNTNVVMEVQDGMPDVLVDLNVMKHITAYLLGNALKFAGDGAQISLRAMMAGPDLLLEVEDNGPGVEPALLPRLTEVFFQGDSSLNRAHEGAGLGLYLASQFAALHDAVLDFESAPGKGFIARVRFAGLFADQSAPRPGSAGGGSDAQDKTAATG</sequence>
<dbReference type="PANTHER" id="PTHR43047">
    <property type="entry name" value="TWO-COMPONENT HISTIDINE PROTEIN KINASE"/>
    <property type="match status" value="1"/>
</dbReference>
<dbReference type="InterPro" id="IPR036890">
    <property type="entry name" value="HATPase_C_sf"/>
</dbReference>
<keyword evidence="3" id="KW-0808">Transferase</keyword>
<keyword evidence="4" id="KW-0418">Kinase</keyword>
<reference evidence="8 9" key="1">
    <citation type="submission" date="2017-12" db="EMBL/GenBank/DDBJ databases">
        <authorList>
            <person name="Hurst M.R.H."/>
        </authorList>
    </citation>
    <scope>NUCLEOTIDE SEQUENCE [LARGE SCALE GENOMIC DNA]</scope>
    <source>
        <strain evidence="8 9">SY-3-19</strain>
    </source>
</reference>
<dbReference type="PROSITE" id="PS50109">
    <property type="entry name" value="HIS_KIN"/>
    <property type="match status" value="1"/>
</dbReference>
<keyword evidence="6" id="KW-1133">Transmembrane helix</keyword>
<dbReference type="CDD" id="cd00082">
    <property type="entry name" value="HisKA"/>
    <property type="match status" value="1"/>
</dbReference>
<dbReference type="PANTHER" id="PTHR43047:SF72">
    <property type="entry name" value="OSMOSENSING HISTIDINE PROTEIN KINASE SLN1"/>
    <property type="match status" value="1"/>
</dbReference>
<comment type="caution">
    <text evidence="8">The sequence shown here is derived from an EMBL/GenBank/DDBJ whole genome shotgun (WGS) entry which is preliminary data.</text>
</comment>
<evidence type="ECO:0000256" key="5">
    <source>
        <dbReference type="SAM" id="MobiDB-lite"/>
    </source>
</evidence>
<evidence type="ECO:0000256" key="3">
    <source>
        <dbReference type="ARBA" id="ARBA00022679"/>
    </source>
</evidence>
<dbReference type="Pfam" id="PF02518">
    <property type="entry name" value="HATPase_c"/>
    <property type="match status" value="1"/>
</dbReference>
<dbReference type="Pfam" id="PF05226">
    <property type="entry name" value="CHASE2"/>
    <property type="match status" value="1"/>
</dbReference>
<feature type="transmembrane region" description="Helical" evidence="6">
    <location>
        <begin position="315"/>
        <end position="337"/>
    </location>
</feature>
<evidence type="ECO:0000259" key="7">
    <source>
        <dbReference type="PROSITE" id="PS50109"/>
    </source>
</evidence>
<dbReference type="EC" id="2.7.13.3" evidence="2"/>
<dbReference type="GO" id="GO:0005886">
    <property type="term" value="C:plasma membrane"/>
    <property type="evidence" value="ECO:0007669"/>
    <property type="project" value="TreeGrafter"/>
</dbReference>
<dbReference type="InterPro" id="IPR036097">
    <property type="entry name" value="HisK_dim/P_sf"/>
</dbReference>
<evidence type="ECO:0000256" key="6">
    <source>
        <dbReference type="SAM" id="Phobius"/>
    </source>
</evidence>
<keyword evidence="9" id="KW-1185">Reference proteome</keyword>
<dbReference type="AlphaFoldDB" id="A0A2S7K0G9"/>
<accession>A0A2S7K0G9</accession>
<feature type="region of interest" description="Disordered" evidence="5">
    <location>
        <begin position="747"/>
        <end position="768"/>
    </location>
</feature>
<comment type="catalytic activity">
    <reaction evidence="1">
        <text>ATP + protein L-histidine = ADP + protein N-phospho-L-histidine.</text>
        <dbReference type="EC" id="2.7.13.3"/>
    </reaction>
</comment>
<dbReference type="Proteomes" id="UP000239504">
    <property type="component" value="Unassembled WGS sequence"/>
</dbReference>
<evidence type="ECO:0000313" key="8">
    <source>
        <dbReference type="EMBL" id="PQA86013.1"/>
    </source>
</evidence>
<feature type="transmembrane region" description="Helical" evidence="6">
    <location>
        <begin position="287"/>
        <end position="303"/>
    </location>
</feature>
<dbReference type="SUPFAM" id="SSF55874">
    <property type="entry name" value="ATPase domain of HSP90 chaperone/DNA topoisomerase II/histidine kinase"/>
    <property type="match status" value="1"/>
</dbReference>
<dbReference type="SMART" id="SM00388">
    <property type="entry name" value="HisKA"/>
    <property type="match status" value="1"/>
</dbReference>
<feature type="transmembrane region" description="Helical" evidence="6">
    <location>
        <begin position="343"/>
        <end position="363"/>
    </location>
</feature>
<feature type="transmembrane region" description="Helical" evidence="6">
    <location>
        <begin position="20"/>
        <end position="42"/>
    </location>
</feature>
<dbReference type="CDD" id="cd00075">
    <property type="entry name" value="HATPase"/>
    <property type="match status" value="1"/>
</dbReference>
<evidence type="ECO:0000256" key="2">
    <source>
        <dbReference type="ARBA" id="ARBA00012438"/>
    </source>
</evidence>
<feature type="domain" description="Histidine kinase" evidence="7">
    <location>
        <begin position="523"/>
        <end position="743"/>
    </location>
</feature>
<dbReference type="InterPro" id="IPR005467">
    <property type="entry name" value="His_kinase_dom"/>
</dbReference>
<dbReference type="SMART" id="SM00387">
    <property type="entry name" value="HATPase_c"/>
    <property type="match status" value="1"/>
</dbReference>
<dbReference type="Gene3D" id="1.10.287.130">
    <property type="match status" value="1"/>
</dbReference>
<dbReference type="EMBL" id="PJCH01000015">
    <property type="protein sequence ID" value="PQA86013.1"/>
    <property type="molecule type" value="Genomic_DNA"/>
</dbReference>
<dbReference type="InterPro" id="IPR003594">
    <property type="entry name" value="HATPase_dom"/>
</dbReference>
<dbReference type="OrthoDB" id="9801651at2"/>
<dbReference type="Gene3D" id="3.30.450.20">
    <property type="entry name" value="PAS domain"/>
    <property type="match status" value="1"/>
</dbReference>
<dbReference type="Pfam" id="PF00512">
    <property type="entry name" value="HisKA"/>
    <property type="match status" value="1"/>
</dbReference>
<protein>
    <recommendedName>
        <fullName evidence="2">histidine kinase</fullName>
        <ecNumber evidence="2">2.7.13.3</ecNumber>
    </recommendedName>
</protein>
<evidence type="ECO:0000256" key="1">
    <source>
        <dbReference type="ARBA" id="ARBA00000085"/>
    </source>
</evidence>
<dbReference type="GO" id="GO:0009927">
    <property type="term" value="F:histidine phosphotransfer kinase activity"/>
    <property type="evidence" value="ECO:0007669"/>
    <property type="project" value="TreeGrafter"/>
</dbReference>
<dbReference type="Gene3D" id="3.30.565.10">
    <property type="entry name" value="Histidine kinase-like ATPase, C-terminal domain"/>
    <property type="match status" value="1"/>
</dbReference>
<evidence type="ECO:0000313" key="9">
    <source>
        <dbReference type="Proteomes" id="UP000239504"/>
    </source>
</evidence>
<gene>
    <name evidence="8" type="ORF">CW354_16670</name>
</gene>
<dbReference type="InterPro" id="IPR003661">
    <property type="entry name" value="HisK_dim/P_dom"/>
</dbReference>
<name>A0A2S7K0G9_9PROT</name>
<keyword evidence="6" id="KW-0472">Membrane</keyword>
<dbReference type="GO" id="GO:0000155">
    <property type="term" value="F:phosphorelay sensor kinase activity"/>
    <property type="evidence" value="ECO:0007669"/>
    <property type="project" value="InterPro"/>
</dbReference>
<dbReference type="RefSeq" id="WP_104831225.1">
    <property type="nucleotide sequence ID" value="NZ_PJCH01000015.1"/>
</dbReference>
<dbReference type="SUPFAM" id="SSF55785">
    <property type="entry name" value="PYP-like sensor domain (PAS domain)"/>
    <property type="match status" value="1"/>
</dbReference>
<organism evidence="8 9">
    <name type="scientific">Hyphococcus luteus</name>
    <dbReference type="NCBI Taxonomy" id="2058213"/>
    <lineage>
        <taxon>Bacteria</taxon>
        <taxon>Pseudomonadati</taxon>
        <taxon>Pseudomonadota</taxon>
        <taxon>Alphaproteobacteria</taxon>
        <taxon>Parvularculales</taxon>
        <taxon>Parvularculaceae</taxon>
        <taxon>Hyphococcus</taxon>
    </lineage>
</organism>
<evidence type="ECO:0000256" key="4">
    <source>
        <dbReference type="ARBA" id="ARBA00022777"/>
    </source>
</evidence>
<dbReference type="InterPro" id="IPR035965">
    <property type="entry name" value="PAS-like_dom_sf"/>
</dbReference>
<proteinExistence type="predicted"/>
<dbReference type="InterPro" id="IPR007890">
    <property type="entry name" value="CHASE2"/>
</dbReference>
<keyword evidence="6" id="KW-0812">Transmembrane</keyword>